<reference evidence="3" key="2">
    <citation type="journal article" date="2021" name="Sci. Data">
        <title>Chromosome-scale genome sequencing, assembly and annotation of six genomes from subfamily Leishmaniinae.</title>
        <authorList>
            <person name="Almutairi H."/>
            <person name="Urbaniak M.D."/>
            <person name="Bates M.D."/>
            <person name="Jariyapan N."/>
            <person name="Kwakye-Nuako G."/>
            <person name="Thomaz Soccol V."/>
            <person name="Al-Salem W.S."/>
            <person name="Dillon R.J."/>
            <person name="Bates P.A."/>
            <person name="Gatherer D."/>
        </authorList>
    </citation>
    <scope>NUCLEOTIDE SEQUENCE [LARGE SCALE GENOMIC DNA]</scope>
</reference>
<dbReference type="InterPro" id="IPR051490">
    <property type="entry name" value="THEM6_lcsJ_thioesterase"/>
</dbReference>
<dbReference type="PANTHER" id="PTHR12475">
    <property type="match status" value="1"/>
</dbReference>
<proteinExistence type="predicted"/>
<evidence type="ECO:0000313" key="2">
    <source>
        <dbReference type="EMBL" id="KAG5476221.1"/>
    </source>
</evidence>
<accession>A0A836GJG7</accession>
<dbReference type="KEGG" id="loi:92361085"/>
<comment type="caution">
    <text evidence="2">The sequence shown here is derived from an EMBL/GenBank/DDBJ whole genome shotgun (WGS) entry which is preliminary data.</text>
</comment>
<reference evidence="3" key="1">
    <citation type="journal article" date="2021" name="Microbiol. Resour. Announc.">
        <title>LGAAP: Leishmaniinae Genome Assembly and Annotation Pipeline.</title>
        <authorList>
            <person name="Almutairi H."/>
            <person name="Urbaniak M.D."/>
            <person name="Bates M.D."/>
            <person name="Jariyapan N."/>
            <person name="Kwakye-Nuako G."/>
            <person name="Thomaz-Soccol V."/>
            <person name="Al-Salem W.S."/>
            <person name="Dillon R.J."/>
            <person name="Bates P.A."/>
            <person name="Gatherer D."/>
        </authorList>
    </citation>
    <scope>NUCLEOTIDE SEQUENCE [LARGE SCALE GENOMIC DNA]</scope>
</reference>
<feature type="compositionally biased region" description="Low complexity" evidence="1">
    <location>
        <begin position="303"/>
        <end position="313"/>
    </location>
</feature>
<dbReference type="EMBL" id="JAFHLR010000026">
    <property type="protein sequence ID" value="KAG5476221.1"/>
    <property type="molecule type" value="Genomic_DNA"/>
</dbReference>
<dbReference type="AlphaFoldDB" id="A0A836GJG7"/>
<dbReference type="Gene3D" id="3.10.129.10">
    <property type="entry name" value="Hotdog Thioesterase"/>
    <property type="match status" value="1"/>
</dbReference>
<dbReference type="SUPFAM" id="SSF54637">
    <property type="entry name" value="Thioesterase/thiol ester dehydrase-isomerase"/>
    <property type="match status" value="1"/>
</dbReference>
<dbReference type="RefSeq" id="XP_067062454.1">
    <property type="nucleotide sequence ID" value="XM_067207151.1"/>
</dbReference>
<dbReference type="Pfam" id="PF13279">
    <property type="entry name" value="4HBT_2"/>
    <property type="match status" value="1"/>
</dbReference>
<protein>
    <recommendedName>
        <fullName evidence="4">Thioesterase-like protein</fullName>
    </recommendedName>
</protein>
<dbReference type="SMR" id="A0A836GJG7"/>
<organism evidence="2 3">
    <name type="scientific">Leishmania orientalis</name>
    <dbReference type="NCBI Taxonomy" id="2249476"/>
    <lineage>
        <taxon>Eukaryota</taxon>
        <taxon>Discoba</taxon>
        <taxon>Euglenozoa</taxon>
        <taxon>Kinetoplastea</taxon>
        <taxon>Metakinetoplastina</taxon>
        <taxon>Trypanosomatida</taxon>
        <taxon>Trypanosomatidae</taxon>
        <taxon>Leishmaniinae</taxon>
        <taxon>Leishmania</taxon>
    </lineage>
</organism>
<name>A0A836GJG7_9TRYP</name>
<evidence type="ECO:0000313" key="3">
    <source>
        <dbReference type="Proteomes" id="UP000674143"/>
    </source>
</evidence>
<dbReference type="Proteomes" id="UP000674143">
    <property type="component" value="Unassembled WGS sequence"/>
</dbReference>
<dbReference type="PANTHER" id="PTHR12475:SF4">
    <property type="entry name" value="PROTEIN THEM6"/>
    <property type="match status" value="1"/>
</dbReference>
<feature type="region of interest" description="Disordered" evidence="1">
    <location>
        <begin position="298"/>
        <end position="322"/>
    </location>
</feature>
<gene>
    <name evidence="2" type="ORF">LSCM4_05200</name>
</gene>
<dbReference type="CDD" id="cd00586">
    <property type="entry name" value="4HBT"/>
    <property type="match status" value="1"/>
</dbReference>
<keyword evidence="3" id="KW-1185">Reference proteome</keyword>
<evidence type="ECO:0008006" key="4">
    <source>
        <dbReference type="Google" id="ProtNLM"/>
    </source>
</evidence>
<dbReference type="GeneID" id="92361085"/>
<evidence type="ECO:0000256" key="1">
    <source>
        <dbReference type="SAM" id="MobiDB-lite"/>
    </source>
</evidence>
<dbReference type="InterPro" id="IPR029069">
    <property type="entry name" value="HotDog_dom_sf"/>
</dbReference>
<sequence>MVLAHVLRCQRFLWRGLCDRVRVSKMIGGTLPIPASDATRLVVPVKAIRAAAAKEAAATGAAALHQAPRPRPPRYVWPWLRQLPYDRAFAQFIAQPIVVPVYCGLRMIDAFGHVNNSKYLEICELARWHQLSFLGVGAMMVRRRVAFIVSDLSIIYQREIGPRSTVLVTTRISLPPSSTVYAGQPSSSSIAPPSSESRRVYIEHEVWSQDGRKLHAAVTVAAALIGPVAYEQELARRYEPTTAGSAAAATPSSAGTRARQRTPLNCEYAIADAMGFASVVELRALLDSAEHVCAPIVNDGDTKAPAAAATGEAPDQESAERQERIATLARVWRTSRDRLRHKSLVVPPP</sequence>